<evidence type="ECO:0000313" key="3">
    <source>
        <dbReference type="EMBL" id="KAK3361829.1"/>
    </source>
</evidence>
<evidence type="ECO:0008006" key="5">
    <source>
        <dbReference type="Google" id="ProtNLM"/>
    </source>
</evidence>
<proteinExistence type="predicted"/>
<dbReference type="PANTHER" id="PTHR43872">
    <property type="entry name" value="MONOOXYGENASE, PUTATIVE (AFU_ORTHOLOGUE AFUA_8G02570)-RELATED"/>
    <property type="match status" value="1"/>
</dbReference>
<dbReference type="InterPro" id="IPR036188">
    <property type="entry name" value="FAD/NAD-bd_sf"/>
</dbReference>
<name>A0AAE0JU19_9PEZI</name>
<accession>A0AAE0JU19</accession>
<dbReference type="SUPFAM" id="SSF51905">
    <property type="entry name" value="FAD/NAD(P)-binding domain"/>
    <property type="match status" value="1"/>
</dbReference>
<dbReference type="EMBL" id="JAULSN010000010">
    <property type="protein sequence ID" value="KAK3361829.1"/>
    <property type="molecule type" value="Genomic_DNA"/>
</dbReference>
<sequence>MATITYGTGLTNGKDNGATYFDTIIVGAGINAAYRIQTEGPTEMSYAIFENRDSLGGTWDLFRYPGIRSDSDIFTFGFPWSPWMHGTTLASGDWLKSYITQAAQSRGIDHHILYRHRFQLESGLALHPYAIVTATGLKLRFGGGIDFAVDGQRSSWADKFAWRATMLQDVPNLVFLTGYETASWTSARAWTMADRPMMSLTSTYLKNIRDVLPKGGDGVWSPKANCLRDMAVAKWESVSKDLEFM</sequence>
<evidence type="ECO:0000313" key="4">
    <source>
        <dbReference type="Proteomes" id="UP001287356"/>
    </source>
</evidence>
<dbReference type="GO" id="GO:0004497">
    <property type="term" value="F:monooxygenase activity"/>
    <property type="evidence" value="ECO:0007669"/>
    <property type="project" value="UniProtKB-KW"/>
</dbReference>
<gene>
    <name evidence="3" type="ORF">B0T24DRAFT_724295</name>
</gene>
<dbReference type="InterPro" id="IPR051820">
    <property type="entry name" value="FAD-binding_MO"/>
</dbReference>
<dbReference type="AlphaFoldDB" id="A0AAE0JU19"/>
<dbReference type="Proteomes" id="UP001287356">
    <property type="component" value="Unassembled WGS sequence"/>
</dbReference>
<protein>
    <recommendedName>
        <fullName evidence="5">Monooxygenase</fullName>
    </recommendedName>
</protein>
<reference evidence="3" key="2">
    <citation type="submission" date="2023-06" db="EMBL/GenBank/DDBJ databases">
        <authorList>
            <consortium name="Lawrence Berkeley National Laboratory"/>
            <person name="Haridas S."/>
            <person name="Hensen N."/>
            <person name="Bonometti L."/>
            <person name="Westerberg I."/>
            <person name="Brannstrom I.O."/>
            <person name="Guillou S."/>
            <person name="Cros-Aarteil S."/>
            <person name="Calhoun S."/>
            <person name="Kuo A."/>
            <person name="Mondo S."/>
            <person name="Pangilinan J."/>
            <person name="Riley R."/>
            <person name="Labutti K."/>
            <person name="Andreopoulos B."/>
            <person name="Lipzen A."/>
            <person name="Chen C."/>
            <person name="Yanf M."/>
            <person name="Daum C."/>
            <person name="Ng V."/>
            <person name="Clum A."/>
            <person name="Steindorff A."/>
            <person name="Ohm R."/>
            <person name="Martin F."/>
            <person name="Silar P."/>
            <person name="Natvig D."/>
            <person name="Lalanne C."/>
            <person name="Gautier V."/>
            <person name="Ament-Velasquez S.L."/>
            <person name="Kruys A."/>
            <person name="Hutchinson M.I."/>
            <person name="Powell A.J."/>
            <person name="Barry K."/>
            <person name="Miller A.N."/>
            <person name="Grigoriev I.V."/>
            <person name="Debuchy R."/>
            <person name="Gladieux P."/>
            <person name="Thoren M.H."/>
            <person name="Johannesson H."/>
        </authorList>
    </citation>
    <scope>NUCLEOTIDE SEQUENCE</scope>
    <source>
        <strain evidence="3">CBS 958.72</strain>
    </source>
</reference>
<comment type="caution">
    <text evidence="3">The sequence shown here is derived from an EMBL/GenBank/DDBJ whole genome shotgun (WGS) entry which is preliminary data.</text>
</comment>
<comment type="cofactor">
    <cofactor evidence="1">
        <name>FAD</name>
        <dbReference type="ChEBI" id="CHEBI:57692"/>
    </cofactor>
</comment>
<reference evidence="3" key="1">
    <citation type="journal article" date="2023" name="Mol. Phylogenet. Evol.">
        <title>Genome-scale phylogeny and comparative genomics of the fungal order Sordariales.</title>
        <authorList>
            <person name="Hensen N."/>
            <person name="Bonometti L."/>
            <person name="Westerberg I."/>
            <person name="Brannstrom I.O."/>
            <person name="Guillou S."/>
            <person name="Cros-Aarteil S."/>
            <person name="Calhoun S."/>
            <person name="Haridas S."/>
            <person name="Kuo A."/>
            <person name="Mondo S."/>
            <person name="Pangilinan J."/>
            <person name="Riley R."/>
            <person name="LaButti K."/>
            <person name="Andreopoulos B."/>
            <person name="Lipzen A."/>
            <person name="Chen C."/>
            <person name="Yan M."/>
            <person name="Daum C."/>
            <person name="Ng V."/>
            <person name="Clum A."/>
            <person name="Steindorff A."/>
            <person name="Ohm R.A."/>
            <person name="Martin F."/>
            <person name="Silar P."/>
            <person name="Natvig D.O."/>
            <person name="Lalanne C."/>
            <person name="Gautier V."/>
            <person name="Ament-Velasquez S.L."/>
            <person name="Kruys A."/>
            <person name="Hutchinson M.I."/>
            <person name="Powell A.J."/>
            <person name="Barry K."/>
            <person name="Miller A.N."/>
            <person name="Grigoriev I.V."/>
            <person name="Debuchy R."/>
            <person name="Gladieux P."/>
            <person name="Hiltunen Thoren M."/>
            <person name="Johannesson H."/>
        </authorList>
    </citation>
    <scope>NUCLEOTIDE SEQUENCE</scope>
    <source>
        <strain evidence="3">CBS 958.72</strain>
    </source>
</reference>
<dbReference type="Gene3D" id="3.50.50.60">
    <property type="entry name" value="FAD/NAD(P)-binding domain"/>
    <property type="match status" value="1"/>
</dbReference>
<organism evidence="3 4">
    <name type="scientific">Lasiosphaeria ovina</name>
    <dbReference type="NCBI Taxonomy" id="92902"/>
    <lineage>
        <taxon>Eukaryota</taxon>
        <taxon>Fungi</taxon>
        <taxon>Dikarya</taxon>
        <taxon>Ascomycota</taxon>
        <taxon>Pezizomycotina</taxon>
        <taxon>Sordariomycetes</taxon>
        <taxon>Sordariomycetidae</taxon>
        <taxon>Sordariales</taxon>
        <taxon>Lasiosphaeriaceae</taxon>
        <taxon>Lasiosphaeria</taxon>
    </lineage>
</organism>
<evidence type="ECO:0000256" key="1">
    <source>
        <dbReference type="ARBA" id="ARBA00001974"/>
    </source>
</evidence>
<keyword evidence="2" id="KW-0503">Monooxygenase</keyword>
<evidence type="ECO:0000256" key="2">
    <source>
        <dbReference type="ARBA" id="ARBA00023033"/>
    </source>
</evidence>
<keyword evidence="2" id="KW-0560">Oxidoreductase</keyword>
<dbReference type="PANTHER" id="PTHR43872:SF1">
    <property type="entry name" value="MONOOXYGENASE, PUTATIVE (AFU_ORTHOLOGUE AFUA_8G02570)-RELATED"/>
    <property type="match status" value="1"/>
</dbReference>
<keyword evidence="4" id="KW-1185">Reference proteome</keyword>